<name>A0A6L7D6E2_9HELI</name>
<comment type="caution">
    <text evidence="2">The sequence shown here is derived from an EMBL/GenBank/DDBJ whole genome shotgun (WGS) entry which is preliminary data.</text>
</comment>
<keyword evidence="1" id="KW-0812">Transmembrane</keyword>
<keyword evidence="1" id="KW-1133">Transmembrane helix</keyword>
<feature type="transmembrane region" description="Helical" evidence="1">
    <location>
        <begin position="12"/>
        <end position="37"/>
    </location>
</feature>
<gene>
    <name evidence="2" type="ORF">DCO61_07240</name>
</gene>
<reference evidence="2 3" key="1">
    <citation type="submission" date="2019-12" db="EMBL/GenBank/DDBJ databases">
        <title>Multi-Generational Helicobacter saguini Isolates.</title>
        <authorList>
            <person name="Mannion A."/>
            <person name="Shen Z."/>
            <person name="Fox J.G."/>
        </authorList>
    </citation>
    <scope>NUCLEOTIDE SEQUENCE [LARGE SCALE GENOMIC DNA]</scope>
    <source>
        <strain evidence="3">16-048 (F4)</strain>
    </source>
</reference>
<protein>
    <submittedName>
        <fullName evidence="2">Uncharacterized protein</fullName>
    </submittedName>
</protein>
<sequence length="437" mass="51180">MFRNVLDSNVKVFRLFCVLAFLPLFVILALSILLFMYDALQIFHKPILRDTTFSTDMRVQDAGIIKHYDFDSILLGSSMLKNTLNSQANDILGGKWVNLSMGASLFAERSIVLKYALTHKNIKHIIYSVDGTYIPHYDVNTNNFDFLYTSSDEIKKLRIYFNKKFITCAITWSKDTNCVGEKHSLDGVNTWIDDSKNKFYLLYGGIQNWYKYIGVIKSHGLRQDLIKISKGIEPFIMPKVDFAKLDSINMDLRFVSADIRGGGVTHSNNPKKDSRFYIPIIYPNNTLDSIAIDKDYLESNIINFVKENPHIRFSFIIPTYSRLFYYMVGAKYFLQLVLNYKWLIWELRECDNAKFYGFDDLDYADDIRNYMDTIHYNVDINALQLDSIFKSTHIINVQNMDAYFNKMQDSIQNYDIESIKRKIEPYKDEFLKKYEKD</sequence>
<keyword evidence="1" id="KW-0472">Membrane</keyword>
<evidence type="ECO:0000313" key="2">
    <source>
        <dbReference type="EMBL" id="MWV69797.1"/>
    </source>
</evidence>
<proteinExistence type="predicted"/>
<organism evidence="2 3">
    <name type="scientific">Helicobacter saguini</name>
    <dbReference type="NCBI Taxonomy" id="1548018"/>
    <lineage>
        <taxon>Bacteria</taxon>
        <taxon>Pseudomonadati</taxon>
        <taxon>Campylobacterota</taxon>
        <taxon>Epsilonproteobacteria</taxon>
        <taxon>Campylobacterales</taxon>
        <taxon>Helicobacteraceae</taxon>
        <taxon>Helicobacter</taxon>
    </lineage>
</organism>
<dbReference type="RefSeq" id="WP_160659333.1">
    <property type="nucleotide sequence ID" value="NZ_QBIU01000001.1"/>
</dbReference>
<evidence type="ECO:0000256" key="1">
    <source>
        <dbReference type="SAM" id="Phobius"/>
    </source>
</evidence>
<dbReference type="AlphaFoldDB" id="A0A6L7D6E2"/>
<accession>A0A6L7D6E2</accession>
<dbReference type="EMBL" id="QBIU01000001">
    <property type="protein sequence ID" value="MWV69797.1"/>
    <property type="molecule type" value="Genomic_DNA"/>
</dbReference>
<evidence type="ECO:0000313" key="3">
    <source>
        <dbReference type="Proteomes" id="UP000477070"/>
    </source>
</evidence>
<dbReference type="Proteomes" id="UP000477070">
    <property type="component" value="Unassembled WGS sequence"/>
</dbReference>